<dbReference type="PANTHER" id="PTHR43791:SF36">
    <property type="entry name" value="TRANSPORTER, PUTATIVE (AFU_ORTHOLOGUE AFUA_6G08340)-RELATED"/>
    <property type="match status" value="1"/>
</dbReference>
<name>A0A6A6D2X1_ZASCE</name>
<evidence type="ECO:0000256" key="7">
    <source>
        <dbReference type="SAM" id="Phobius"/>
    </source>
</evidence>
<feature type="transmembrane region" description="Helical" evidence="7">
    <location>
        <begin position="374"/>
        <end position="396"/>
    </location>
</feature>
<comment type="subcellular location">
    <subcellularLocation>
        <location evidence="1">Membrane</location>
        <topology evidence="1">Multi-pass membrane protein</topology>
    </subcellularLocation>
</comment>
<protein>
    <recommendedName>
        <fullName evidence="10">Major facilitator superfamily (MFS) profile domain-containing protein</fullName>
    </recommendedName>
</protein>
<dbReference type="AlphaFoldDB" id="A0A6A6D2X1"/>
<feature type="transmembrane region" description="Helical" evidence="7">
    <location>
        <begin position="270"/>
        <end position="290"/>
    </location>
</feature>
<feature type="transmembrane region" description="Helical" evidence="7">
    <location>
        <begin position="464"/>
        <end position="484"/>
    </location>
</feature>
<evidence type="ECO:0000256" key="5">
    <source>
        <dbReference type="ARBA" id="ARBA00023136"/>
    </source>
</evidence>
<feature type="transmembrane region" description="Helical" evidence="7">
    <location>
        <begin position="171"/>
        <end position="194"/>
    </location>
</feature>
<feature type="transmembrane region" description="Helical" evidence="7">
    <location>
        <begin position="429"/>
        <end position="452"/>
    </location>
</feature>
<dbReference type="Gene3D" id="1.20.1250.20">
    <property type="entry name" value="MFS general substrate transporter like domains"/>
    <property type="match status" value="2"/>
</dbReference>
<evidence type="ECO:0008006" key="10">
    <source>
        <dbReference type="Google" id="ProtNLM"/>
    </source>
</evidence>
<dbReference type="OrthoDB" id="1932925at2759"/>
<dbReference type="GO" id="GO:0022857">
    <property type="term" value="F:transmembrane transporter activity"/>
    <property type="evidence" value="ECO:0007669"/>
    <property type="project" value="InterPro"/>
</dbReference>
<dbReference type="GeneID" id="54556728"/>
<feature type="transmembrane region" description="Helical" evidence="7">
    <location>
        <begin position="496"/>
        <end position="520"/>
    </location>
</feature>
<keyword evidence="2" id="KW-0813">Transport</keyword>
<feature type="transmembrane region" description="Helical" evidence="7">
    <location>
        <begin position="338"/>
        <end position="362"/>
    </location>
</feature>
<dbReference type="Pfam" id="PF07690">
    <property type="entry name" value="MFS_1"/>
    <property type="match status" value="1"/>
</dbReference>
<reference evidence="8" key="1">
    <citation type="journal article" date="2020" name="Stud. Mycol.">
        <title>101 Dothideomycetes genomes: a test case for predicting lifestyles and emergence of pathogens.</title>
        <authorList>
            <person name="Haridas S."/>
            <person name="Albert R."/>
            <person name="Binder M."/>
            <person name="Bloem J."/>
            <person name="Labutti K."/>
            <person name="Salamov A."/>
            <person name="Andreopoulos B."/>
            <person name="Baker S."/>
            <person name="Barry K."/>
            <person name="Bills G."/>
            <person name="Bluhm B."/>
            <person name="Cannon C."/>
            <person name="Castanera R."/>
            <person name="Culley D."/>
            <person name="Daum C."/>
            <person name="Ezra D."/>
            <person name="Gonzalez J."/>
            <person name="Henrissat B."/>
            <person name="Kuo A."/>
            <person name="Liang C."/>
            <person name="Lipzen A."/>
            <person name="Lutzoni F."/>
            <person name="Magnuson J."/>
            <person name="Mondo S."/>
            <person name="Nolan M."/>
            <person name="Ohm R."/>
            <person name="Pangilinan J."/>
            <person name="Park H.-J."/>
            <person name="Ramirez L."/>
            <person name="Alfaro M."/>
            <person name="Sun H."/>
            <person name="Tritt A."/>
            <person name="Yoshinaga Y."/>
            <person name="Zwiers L.-H."/>
            <person name="Turgeon B."/>
            <person name="Goodwin S."/>
            <person name="Spatafora J."/>
            <person name="Crous P."/>
            <person name="Grigoriev I."/>
        </authorList>
    </citation>
    <scope>NUCLEOTIDE SEQUENCE</scope>
    <source>
        <strain evidence="8">ATCC 36951</strain>
    </source>
</reference>
<evidence type="ECO:0000256" key="6">
    <source>
        <dbReference type="SAM" id="MobiDB-lite"/>
    </source>
</evidence>
<evidence type="ECO:0000313" key="9">
    <source>
        <dbReference type="Proteomes" id="UP000799537"/>
    </source>
</evidence>
<dbReference type="RefSeq" id="XP_033674630.1">
    <property type="nucleotide sequence ID" value="XM_033803456.1"/>
</dbReference>
<dbReference type="EMBL" id="ML993579">
    <property type="protein sequence ID" value="KAF2173741.1"/>
    <property type="molecule type" value="Genomic_DNA"/>
</dbReference>
<proteinExistence type="predicted"/>
<evidence type="ECO:0000256" key="2">
    <source>
        <dbReference type="ARBA" id="ARBA00022448"/>
    </source>
</evidence>
<evidence type="ECO:0000256" key="1">
    <source>
        <dbReference type="ARBA" id="ARBA00004141"/>
    </source>
</evidence>
<gene>
    <name evidence="8" type="ORF">M409DRAFT_16015</name>
</gene>
<dbReference type="InterPro" id="IPR011701">
    <property type="entry name" value="MFS"/>
</dbReference>
<feature type="transmembrane region" description="Helical" evidence="7">
    <location>
        <begin position="403"/>
        <end position="423"/>
    </location>
</feature>
<accession>A0A6A6D2X1</accession>
<feature type="transmembrane region" description="Helical" evidence="7">
    <location>
        <begin position="206"/>
        <end position="226"/>
    </location>
</feature>
<dbReference type="PANTHER" id="PTHR43791">
    <property type="entry name" value="PERMEASE-RELATED"/>
    <property type="match status" value="1"/>
</dbReference>
<evidence type="ECO:0000313" key="8">
    <source>
        <dbReference type="EMBL" id="KAF2173741.1"/>
    </source>
</evidence>
<keyword evidence="4 7" id="KW-1133">Transmembrane helix</keyword>
<dbReference type="SUPFAM" id="SSF103473">
    <property type="entry name" value="MFS general substrate transporter"/>
    <property type="match status" value="1"/>
</dbReference>
<dbReference type="GO" id="GO:0016020">
    <property type="term" value="C:membrane"/>
    <property type="evidence" value="ECO:0007669"/>
    <property type="project" value="UniProtKB-SubCell"/>
</dbReference>
<evidence type="ECO:0000256" key="3">
    <source>
        <dbReference type="ARBA" id="ARBA00022692"/>
    </source>
</evidence>
<keyword evidence="3 7" id="KW-0812">Transmembrane</keyword>
<organism evidence="8 9">
    <name type="scientific">Zasmidium cellare ATCC 36951</name>
    <dbReference type="NCBI Taxonomy" id="1080233"/>
    <lineage>
        <taxon>Eukaryota</taxon>
        <taxon>Fungi</taxon>
        <taxon>Dikarya</taxon>
        <taxon>Ascomycota</taxon>
        <taxon>Pezizomycotina</taxon>
        <taxon>Dothideomycetes</taxon>
        <taxon>Dothideomycetidae</taxon>
        <taxon>Mycosphaerellales</taxon>
        <taxon>Mycosphaerellaceae</taxon>
        <taxon>Zasmidium</taxon>
    </lineage>
</organism>
<keyword evidence="5 7" id="KW-0472">Membrane</keyword>
<dbReference type="InterPro" id="IPR036259">
    <property type="entry name" value="MFS_trans_sf"/>
</dbReference>
<evidence type="ECO:0000256" key="4">
    <source>
        <dbReference type="ARBA" id="ARBA00022989"/>
    </source>
</evidence>
<dbReference type="Proteomes" id="UP000799537">
    <property type="component" value="Unassembled WGS sequence"/>
</dbReference>
<feature type="region of interest" description="Disordered" evidence="6">
    <location>
        <begin position="1"/>
        <end position="41"/>
    </location>
</feature>
<sequence length="558" mass="60432">MDSSIAYEKPVGARSREKPLADITPTPADLSPTTMTEKPDNNAIEQARLAVDDAESIDKAAAQGRGVDDAFRFAVDGSDVTWTEAEERKVRWKIDAVILPLLFISAVVGYSDSQAYGFAALFGLVTDLKLYAFKVVNGQAALDLSKYSLSASIANLGAVAGQYPLLAAAQYFSYGKFNCAFVIYTGLLSILTIVCKDFSDIMALRFFYGFATITQPLAIIITSMWWKTREQPLRVGLFIAGSALGQLVGQGVDLGATSLKGAYAASPWKWIYVILGSVTIGFGIIAFFIFPATPMTAWFLTQKEKVIAVRRLTTNNTGIQTRKFKLKQLKEAALDPQLALLGVYAFAFAFANAALGAFGPFLITSFGYSKRHGIALLMPATAVAMTSMIVSGALGSMYPRRRIAIAMLFILPSIAGNCILWKVERTNAPALLAGLYISTTFYGALVQQFSLLAGNVAGHTKKSVTNATIVLLANLGGFSGPWSYHGDEAAQGYPTGQISALCLMCASEAAFAILWVYYYYQNKKKAALREAQPELTNDPNISFIDLTDKENPVFDYVC</sequence>
<keyword evidence="9" id="KW-1185">Reference proteome</keyword>